<keyword evidence="1" id="KW-0812">Transmembrane</keyword>
<proteinExistence type="evidence at transcript level"/>
<organism evidence="2">
    <name type="scientific">Polyporus grammocephalus</name>
    <dbReference type="NCBI Taxonomy" id="196234"/>
    <lineage>
        <taxon>Eukaryota</taxon>
        <taxon>Fungi</taxon>
        <taxon>Dikarya</taxon>
        <taxon>Basidiomycota</taxon>
        <taxon>Agaricomycotina</taxon>
        <taxon>Agaricomycetes</taxon>
        <taxon>Polyporales</taxon>
        <taxon>Polyporaceae</taxon>
        <taxon>Polyporus</taxon>
    </lineage>
</organism>
<feature type="non-terminal residue" evidence="2">
    <location>
        <position position="105"/>
    </location>
</feature>
<reference evidence="2" key="1">
    <citation type="submission" date="2009-05" db="EMBL/GenBank/DDBJ databases">
        <title>Characterization of Differentially Expressed Genes Related to Laccase Biosynthesis of White-Rot Fungus TR16.</title>
        <authorList>
            <person name="Chen Q.-T."/>
            <person name="Guo L.-Q."/>
            <person name="Lin J.-F."/>
        </authorList>
    </citation>
    <scope>NUCLEOTIDE SEQUENCE</scope>
    <source>
        <strain evidence="2">TR16</strain>
    </source>
</reference>
<accession>C7DK27</accession>
<keyword evidence="1" id="KW-0472">Membrane</keyword>
<keyword evidence="1" id="KW-1133">Transmembrane helix</keyword>
<name>C7DK27_9APHY</name>
<evidence type="ECO:0000313" key="2">
    <source>
        <dbReference type="EMBL" id="ACT52881.1"/>
    </source>
</evidence>
<keyword evidence="2" id="KW-0808">Transferase</keyword>
<dbReference type="GO" id="GO:0016301">
    <property type="term" value="F:kinase activity"/>
    <property type="evidence" value="ECO:0007669"/>
    <property type="project" value="UniProtKB-KW"/>
</dbReference>
<feature type="transmembrane region" description="Helical" evidence="1">
    <location>
        <begin position="87"/>
        <end position="104"/>
    </location>
</feature>
<sequence>RNSHNRNHYITIVVAIVGANLPNNKFGELLSRHSFLNLGISFRSDGISCRFSPGIKCTSLWLSAEIFPFYYCRNTAMTPSNYQRTRWLTLIGTIITQFALGSVYT</sequence>
<keyword evidence="2" id="KW-0418">Kinase</keyword>
<dbReference type="EMBL" id="GQ141677">
    <property type="protein sequence ID" value="ACT52881.1"/>
    <property type="molecule type" value="mRNA"/>
</dbReference>
<protein>
    <submittedName>
        <fullName evidence="2">Histidine kinase</fullName>
    </submittedName>
</protein>
<dbReference type="AlphaFoldDB" id="C7DK27"/>
<evidence type="ECO:0000256" key="1">
    <source>
        <dbReference type="SAM" id="Phobius"/>
    </source>
</evidence>
<feature type="non-terminal residue" evidence="2">
    <location>
        <position position="1"/>
    </location>
</feature>